<dbReference type="GO" id="GO:0009982">
    <property type="term" value="F:pseudouridine synthase activity"/>
    <property type="evidence" value="ECO:0007669"/>
    <property type="project" value="InterPro"/>
</dbReference>
<gene>
    <name evidence="5" type="ORF">MICAB_2630001</name>
</gene>
<dbReference type="EC" id="5.4.99.-" evidence="3"/>
<organism evidence="5 6">
    <name type="scientific">Microcystis aeruginosa PCC 9717</name>
    <dbReference type="NCBI Taxonomy" id="1160286"/>
    <lineage>
        <taxon>Bacteria</taxon>
        <taxon>Bacillati</taxon>
        <taxon>Cyanobacteriota</taxon>
        <taxon>Cyanophyceae</taxon>
        <taxon>Oscillatoriophycideae</taxon>
        <taxon>Chroococcales</taxon>
        <taxon>Microcystaceae</taxon>
        <taxon>Microcystis</taxon>
    </lineage>
</organism>
<evidence type="ECO:0000259" key="4">
    <source>
        <dbReference type="Pfam" id="PF00849"/>
    </source>
</evidence>
<accession>I4FME9</accession>
<dbReference type="GO" id="GO:0000455">
    <property type="term" value="P:enzyme-directed rRNA pseudouridine synthesis"/>
    <property type="evidence" value="ECO:0007669"/>
    <property type="project" value="TreeGrafter"/>
</dbReference>
<dbReference type="PANTHER" id="PTHR21600">
    <property type="entry name" value="MITOCHONDRIAL RNA PSEUDOURIDINE SYNTHASE"/>
    <property type="match status" value="1"/>
</dbReference>
<dbReference type="NCBIfam" id="TIGR00005">
    <property type="entry name" value="rluA_subfam"/>
    <property type="match status" value="1"/>
</dbReference>
<comment type="caution">
    <text evidence="5">The sequence shown here is derived from an EMBL/GenBank/DDBJ whole genome shotgun (WGS) entry which is preliminary data.</text>
</comment>
<reference evidence="5 6" key="1">
    <citation type="submission" date="2012-04" db="EMBL/GenBank/DDBJ databases">
        <authorList>
            <person name="Genoscope - CEA"/>
        </authorList>
    </citation>
    <scope>NUCLEOTIDE SEQUENCE [LARGE SCALE GENOMIC DNA]</scope>
    <source>
        <strain evidence="5 6">9717</strain>
    </source>
</reference>
<dbReference type="Proteomes" id="UP000003172">
    <property type="component" value="Unassembled WGS sequence"/>
</dbReference>
<dbReference type="PANTHER" id="PTHR21600:SF88">
    <property type="entry name" value="RNA PSEUDOURIDINE SYNTHASE 5"/>
    <property type="match status" value="1"/>
</dbReference>
<dbReference type="SUPFAM" id="SSF55120">
    <property type="entry name" value="Pseudouridine synthase"/>
    <property type="match status" value="1"/>
</dbReference>
<dbReference type="InterPro" id="IPR020103">
    <property type="entry name" value="PsdUridine_synth_cat_dom_sf"/>
</dbReference>
<keyword evidence="3 5" id="KW-0413">Isomerase</keyword>
<evidence type="ECO:0000256" key="3">
    <source>
        <dbReference type="RuleBase" id="RU362028"/>
    </source>
</evidence>
<evidence type="ECO:0000256" key="2">
    <source>
        <dbReference type="ARBA" id="ARBA00010876"/>
    </source>
</evidence>
<dbReference type="InterPro" id="IPR006145">
    <property type="entry name" value="PsdUridine_synth_RsuA/RluA"/>
</dbReference>
<dbReference type="AlphaFoldDB" id="I4FME9"/>
<evidence type="ECO:0000313" key="6">
    <source>
        <dbReference type="Proteomes" id="UP000003172"/>
    </source>
</evidence>
<dbReference type="CDD" id="cd02869">
    <property type="entry name" value="PseudoU_synth_RluA_like"/>
    <property type="match status" value="1"/>
</dbReference>
<evidence type="ECO:0000313" key="5">
    <source>
        <dbReference type="EMBL" id="CCH96824.1"/>
    </source>
</evidence>
<dbReference type="EMBL" id="CAII01000183">
    <property type="protein sequence ID" value="CCH96824.1"/>
    <property type="molecule type" value="Genomic_DNA"/>
</dbReference>
<dbReference type="InterPro" id="IPR006224">
    <property type="entry name" value="PsdUridine_synth_RluA-like_CS"/>
</dbReference>
<dbReference type="InterPro" id="IPR050188">
    <property type="entry name" value="RluA_PseudoU_synthase"/>
</dbReference>
<comment type="function">
    <text evidence="3">Responsible for synthesis of pseudouridine from uracil.</text>
</comment>
<evidence type="ECO:0000256" key="1">
    <source>
        <dbReference type="ARBA" id="ARBA00000073"/>
    </source>
</evidence>
<dbReference type="InterPro" id="IPR006225">
    <property type="entry name" value="PsdUridine_synth_RluC/D"/>
</dbReference>
<dbReference type="GO" id="GO:0140098">
    <property type="term" value="F:catalytic activity, acting on RNA"/>
    <property type="evidence" value="ECO:0007669"/>
    <property type="project" value="UniProtKB-ARBA"/>
</dbReference>
<dbReference type="Pfam" id="PF00849">
    <property type="entry name" value="PseudoU_synth_2"/>
    <property type="match status" value="1"/>
</dbReference>
<comment type="catalytic activity">
    <reaction evidence="1 3">
        <text>a uridine in RNA = a pseudouridine in RNA</text>
        <dbReference type="Rhea" id="RHEA:48348"/>
        <dbReference type="Rhea" id="RHEA-COMP:12068"/>
        <dbReference type="Rhea" id="RHEA-COMP:12069"/>
        <dbReference type="ChEBI" id="CHEBI:65314"/>
        <dbReference type="ChEBI" id="CHEBI:65315"/>
    </reaction>
</comment>
<dbReference type="PROSITE" id="PS01129">
    <property type="entry name" value="PSI_RLU"/>
    <property type="match status" value="1"/>
</dbReference>
<feature type="domain" description="Pseudouridine synthase RsuA/RluA-like" evidence="4">
    <location>
        <begin position="90"/>
        <end position="237"/>
    </location>
</feature>
<dbReference type="GO" id="GO:0003723">
    <property type="term" value="F:RNA binding"/>
    <property type="evidence" value="ECO:0007669"/>
    <property type="project" value="InterPro"/>
</dbReference>
<name>I4FME9_MICAE</name>
<sequence length="352" mass="38890">MPNQGWIYRDKVSKNQAGLSLLAYYAGKYPHSSPEEWLDRILSAAILVNGRPACPDTVLEIGQQLTYQRPPWTEPDVPLFFEVLYEDAEVLVVAKPSGLPVLAGGGFLEHTLIHLVHQHYPDVTPYPIHRLGRGTSGIVLMAKSKPARAKLSQQMREGKITKIYRALVGRGDIPDNFTINQAIGKIAHPILGYVYGALTDGLSARSDGRVLKKHPDSTLLEVRIFTGRPHQIRIHLAFFGYPLIGDPLYGLGGLPRPDAVPGDCGYYLHANQIVFNHPSTGERISICCPAPPESVISYQLSVISSLRKLPTPYTPHPTPHTPHPTPYTPHPTPYTLHPTPFPQEKLFAADPI</sequence>
<comment type="similarity">
    <text evidence="2 3">Belongs to the pseudouridine synthase RluA family.</text>
</comment>
<proteinExistence type="inferred from homology"/>
<dbReference type="Gene3D" id="3.30.2350.10">
    <property type="entry name" value="Pseudouridine synthase"/>
    <property type="match status" value="1"/>
</dbReference>
<dbReference type="HOGENOM" id="CLU_016902_3_0_3"/>
<protein>
    <recommendedName>
        <fullName evidence="3">Pseudouridine synthase</fullName>
        <ecNumber evidence="3">5.4.99.-</ecNumber>
    </recommendedName>
</protein>